<dbReference type="Proteomes" id="UP000622604">
    <property type="component" value="Unassembled WGS sequence"/>
</dbReference>
<dbReference type="NCBIfam" id="NF004936">
    <property type="entry name" value="PRK06289.1"/>
    <property type="match status" value="1"/>
</dbReference>
<organism evidence="3 4">
    <name type="scientific">Paraglaciecola chathamensis</name>
    <dbReference type="NCBI Taxonomy" id="368405"/>
    <lineage>
        <taxon>Bacteria</taxon>
        <taxon>Pseudomonadati</taxon>
        <taxon>Pseudomonadota</taxon>
        <taxon>Gammaproteobacteria</taxon>
        <taxon>Alteromonadales</taxon>
        <taxon>Alteromonadaceae</taxon>
        <taxon>Paraglaciecola</taxon>
    </lineage>
</organism>
<dbReference type="RefSeq" id="WP_191866060.1">
    <property type="nucleotide sequence ID" value="NZ_BMZC01000005.1"/>
</dbReference>
<dbReference type="InterPro" id="IPR002155">
    <property type="entry name" value="Thiolase"/>
</dbReference>
<dbReference type="PANTHER" id="PTHR42870:SF1">
    <property type="entry name" value="NON-SPECIFIC LIPID-TRANSFER PROTEIN-LIKE 2"/>
    <property type="match status" value="1"/>
</dbReference>
<gene>
    <name evidence="3" type="ORF">GCM10011274_22830</name>
</gene>
<dbReference type="GO" id="GO:0003988">
    <property type="term" value="F:acetyl-CoA C-acyltransferase activity"/>
    <property type="evidence" value="ECO:0007669"/>
    <property type="project" value="UniProtKB-ARBA"/>
</dbReference>
<dbReference type="InterPro" id="IPR055140">
    <property type="entry name" value="Thiolase_C_2"/>
</dbReference>
<feature type="domain" description="Thiolase C-terminal" evidence="2">
    <location>
        <begin position="287"/>
        <end position="408"/>
    </location>
</feature>
<evidence type="ECO:0000313" key="4">
    <source>
        <dbReference type="Proteomes" id="UP000622604"/>
    </source>
</evidence>
<dbReference type="CDD" id="cd00829">
    <property type="entry name" value="SCP-x_thiolase"/>
    <property type="match status" value="1"/>
</dbReference>
<sequence>MSQYIYLLGGAQTDFGRNWAKEQKDIYALFEACLQDGLCQTKIDPSDVDVAHVGNFVADLFTGQSQLNGFFAHAEPAFGNIPTMRHEAACASGSMALISAMRDLEAGHYQLACVMGIELMRNQDAQTGANHLASAAWVGKETQDCRYVWPKLFDDLREHYQQKYGLDSAHLRHIAQINFANAKRNPNAQTRHWQFSDESFADNDGANPIIEGQLRKQDCGQITDGAAVMFLANHEYATKYAKAQGVPLSHLPRIKGWGHRSAPLLMSRKLEQSASTGLVFPHVKGTFDDALKRASFASVQDVDVLEVHDCFSMTQYMLIDHLGLTPPGESWRAIEDDSIAFTGSLPMNPSGGLMGLGHPVGATGVRMMLDAFKQTTGIAGDYQVANAKNVGLFNLGGSATTCAAFIVGTDQR</sequence>
<protein>
    <submittedName>
        <fullName evidence="3">Acetyl-CoA acetyltransferase</fullName>
    </submittedName>
</protein>
<dbReference type="SUPFAM" id="SSF53901">
    <property type="entry name" value="Thiolase-like"/>
    <property type="match status" value="2"/>
</dbReference>
<dbReference type="PIRSF" id="PIRSF000429">
    <property type="entry name" value="Ac-CoA_Ac_transf"/>
    <property type="match status" value="1"/>
</dbReference>
<evidence type="ECO:0000259" key="1">
    <source>
        <dbReference type="Pfam" id="PF00108"/>
    </source>
</evidence>
<evidence type="ECO:0000313" key="3">
    <source>
        <dbReference type="EMBL" id="GGZ64034.1"/>
    </source>
</evidence>
<dbReference type="InterPro" id="IPR016039">
    <property type="entry name" value="Thiolase-like"/>
</dbReference>
<accession>A0A8H9M0D1</accession>
<dbReference type="AlphaFoldDB" id="A0A8H9M0D1"/>
<dbReference type="Gene3D" id="3.40.47.10">
    <property type="match status" value="1"/>
</dbReference>
<evidence type="ECO:0000259" key="2">
    <source>
        <dbReference type="Pfam" id="PF22691"/>
    </source>
</evidence>
<dbReference type="PANTHER" id="PTHR42870">
    <property type="entry name" value="ACETYL-COA C-ACETYLTRANSFERASE"/>
    <property type="match status" value="1"/>
</dbReference>
<name>A0A8H9M0D1_9ALTE</name>
<dbReference type="EMBL" id="BMZC01000005">
    <property type="protein sequence ID" value="GGZ64034.1"/>
    <property type="molecule type" value="Genomic_DNA"/>
</dbReference>
<reference evidence="3" key="2">
    <citation type="submission" date="2020-09" db="EMBL/GenBank/DDBJ databases">
        <authorList>
            <person name="Sun Q."/>
            <person name="Kim S."/>
        </authorList>
    </citation>
    <scope>NUCLEOTIDE SEQUENCE</scope>
    <source>
        <strain evidence="3">KCTC 32337</strain>
    </source>
</reference>
<dbReference type="Pfam" id="PF22691">
    <property type="entry name" value="Thiolase_C_1"/>
    <property type="match status" value="1"/>
</dbReference>
<proteinExistence type="predicted"/>
<reference evidence="3" key="1">
    <citation type="journal article" date="2014" name="Int. J. Syst. Evol. Microbiol.">
        <title>Complete genome sequence of Corynebacterium casei LMG S-19264T (=DSM 44701T), isolated from a smear-ripened cheese.</title>
        <authorList>
            <consortium name="US DOE Joint Genome Institute (JGI-PGF)"/>
            <person name="Walter F."/>
            <person name="Albersmeier A."/>
            <person name="Kalinowski J."/>
            <person name="Ruckert C."/>
        </authorList>
    </citation>
    <scope>NUCLEOTIDE SEQUENCE</scope>
    <source>
        <strain evidence="3">KCTC 32337</strain>
    </source>
</reference>
<feature type="domain" description="Thiolase N-terminal" evidence="1">
    <location>
        <begin position="7"/>
        <end position="232"/>
    </location>
</feature>
<comment type="caution">
    <text evidence="3">The sequence shown here is derived from an EMBL/GenBank/DDBJ whole genome shotgun (WGS) entry which is preliminary data.</text>
</comment>
<dbReference type="InterPro" id="IPR020616">
    <property type="entry name" value="Thiolase_N"/>
</dbReference>
<dbReference type="Pfam" id="PF00108">
    <property type="entry name" value="Thiolase_N"/>
    <property type="match status" value="1"/>
</dbReference>